<feature type="compositionally biased region" description="Polar residues" evidence="1">
    <location>
        <begin position="94"/>
        <end position="105"/>
    </location>
</feature>
<dbReference type="EMBL" id="CAXDID020000063">
    <property type="protein sequence ID" value="CAL6011296.1"/>
    <property type="molecule type" value="Genomic_DNA"/>
</dbReference>
<evidence type="ECO:0000256" key="1">
    <source>
        <dbReference type="SAM" id="MobiDB-lite"/>
    </source>
</evidence>
<reference evidence="3 4" key="2">
    <citation type="submission" date="2024-07" db="EMBL/GenBank/DDBJ databases">
        <authorList>
            <person name="Akdeniz Z."/>
        </authorList>
    </citation>
    <scope>NUCLEOTIDE SEQUENCE [LARGE SCALE GENOMIC DNA]</scope>
</reference>
<reference evidence="2" key="1">
    <citation type="submission" date="2023-06" db="EMBL/GenBank/DDBJ databases">
        <authorList>
            <person name="Kurt Z."/>
        </authorList>
    </citation>
    <scope>NUCLEOTIDE SEQUENCE</scope>
</reference>
<evidence type="ECO:0000313" key="3">
    <source>
        <dbReference type="EMBL" id="CAL6011296.1"/>
    </source>
</evidence>
<dbReference type="EMBL" id="CATOUU010000664">
    <property type="protein sequence ID" value="CAI9939483.1"/>
    <property type="molecule type" value="Genomic_DNA"/>
</dbReference>
<proteinExistence type="predicted"/>
<dbReference type="Proteomes" id="UP001642409">
    <property type="component" value="Unassembled WGS sequence"/>
</dbReference>
<comment type="caution">
    <text evidence="2">The sequence shown here is derived from an EMBL/GenBank/DDBJ whole genome shotgun (WGS) entry which is preliminary data.</text>
</comment>
<protein>
    <submittedName>
        <fullName evidence="3">Hypothetical_protein</fullName>
    </submittedName>
</protein>
<dbReference type="AlphaFoldDB" id="A0AA86PLU6"/>
<name>A0AA86PLU6_9EUKA</name>
<organism evidence="2">
    <name type="scientific">Hexamita inflata</name>
    <dbReference type="NCBI Taxonomy" id="28002"/>
    <lineage>
        <taxon>Eukaryota</taxon>
        <taxon>Metamonada</taxon>
        <taxon>Diplomonadida</taxon>
        <taxon>Hexamitidae</taxon>
        <taxon>Hexamitinae</taxon>
        <taxon>Hexamita</taxon>
    </lineage>
</organism>
<keyword evidence="4" id="KW-1185">Reference proteome</keyword>
<evidence type="ECO:0000313" key="4">
    <source>
        <dbReference type="Proteomes" id="UP001642409"/>
    </source>
</evidence>
<accession>A0AA86PLU6</accession>
<sequence length="201" mass="22628">MRKSGRRGRECGCLIAKGDRSAIGRLLVCCLTGLTRRPTKRTREEGNASSWRAHAWTLVCTAGRVQQSNAHVRWQAITPKNLSPSARSRRDLLSNGSGQNCATTPGSPPRVYGFAREASDESTYKWRQTSNVAFSRTYVIVFRNRKLVLKGSAKWLARKIQALQRRNLMGEPEMHIGARTRLSQFSGNYTRKSRCTVEIIC</sequence>
<evidence type="ECO:0000313" key="2">
    <source>
        <dbReference type="EMBL" id="CAI9939483.1"/>
    </source>
</evidence>
<gene>
    <name evidence="3" type="ORF">HINF_LOCUS22674</name>
    <name evidence="2" type="ORF">HINF_LOCUS27128</name>
</gene>
<feature type="region of interest" description="Disordered" evidence="1">
    <location>
        <begin position="84"/>
        <end position="107"/>
    </location>
</feature>